<protein>
    <submittedName>
        <fullName evidence="1">Uncharacterized protein</fullName>
    </submittedName>
</protein>
<comment type="caution">
    <text evidence="1">The sequence shown here is derived from an EMBL/GenBank/DDBJ whole genome shotgun (WGS) entry which is preliminary data.</text>
</comment>
<sequence>MGIGSSKWVPLPTVEFKIFEIRNSCLESFSWRSWAPDGVLGLIEGGIVDNEPLIASIKVSMAVILLQNQSMSS</sequence>
<dbReference type="Proteomes" id="UP000594638">
    <property type="component" value="Unassembled WGS sequence"/>
</dbReference>
<evidence type="ECO:0000313" key="2">
    <source>
        <dbReference type="Proteomes" id="UP000594638"/>
    </source>
</evidence>
<reference evidence="1 2" key="1">
    <citation type="submission" date="2019-12" db="EMBL/GenBank/DDBJ databases">
        <authorList>
            <person name="Alioto T."/>
            <person name="Alioto T."/>
            <person name="Gomez Garrido J."/>
        </authorList>
    </citation>
    <scope>NUCLEOTIDE SEQUENCE [LARGE SCALE GENOMIC DNA]</scope>
</reference>
<dbReference type="EMBL" id="CACTIH010009331">
    <property type="protein sequence ID" value="CAA3029811.1"/>
    <property type="molecule type" value="Genomic_DNA"/>
</dbReference>
<dbReference type="Gramene" id="OE9A066098T1">
    <property type="protein sequence ID" value="OE9A066098C1"/>
    <property type="gene ID" value="OE9A066098"/>
</dbReference>
<proteinExistence type="predicted"/>
<evidence type="ECO:0000313" key="1">
    <source>
        <dbReference type="EMBL" id="CAA3029811.1"/>
    </source>
</evidence>
<keyword evidence="2" id="KW-1185">Reference proteome</keyword>
<dbReference type="AlphaFoldDB" id="A0A8S0VFQ0"/>
<accession>A0A8S0VFQ0</accession>
<organism evidence="1 2">
    <name type="scientific">Olea europaea subsp. europaea</name>
    <dbReference type="NCBI Taxonomy" id="158383"/>
    <lineage>
        <taxon>Eukaryota</taxon>
        <taxon>Viridiplantae</taxon>
        <taxon>Streptophyta</taxon>
        <taxon>Embryophyta</taxon>
        <taxon>Tracheophyta</taxon>
        <taxon>Spermatophyta</taxon>
        <taxon>Magnoliopsida</taxon>
        <taxon>eudicotyledons</taxon>
        <taxon>Gunneridae</taxon>
        <taxon>Pentapetalae</taxon>
        <taxon>asterids</taxon>
        <taxon>lamiids</taxon>
        <taxon>Lamiales</taxon>
        <taxon>Oleaceae</taxon>
        <taxon>Oleeae</taxon>
        <taxon>Olea</taxon>
    </lineage>
</organism>
<gene>
    <name evidence="1" type="ORF">OLEA9_A066098</name>
</gene>
<name>A0A8S0VFQ0_OLEEU</name>